<feature type="compositionally biased region" description="Basic and acidic residues" evidence="1">
    <location>
        <begin position="455"/>
        <end position="465"/>
    </location>
</feature>
<dbReference type="Gene3D" id="3.90.70.10">
    <property type="entry name" value="Cysteine proteinases"/>
    <property type="match status" value="1"/>
</dbReference>
<dbReference type="AlphaFoldDB" id="A0A7S0RFY3"/>
<protein>
    <submittedName>
        <fullName evidence="2">Uncharacterized protein</fullName>
    </submittedName>
</protein>
<dbReference type="SUPFAM" id="SSF54001">
    <property type="entry name" value="Cysteine proteinases"/>
    <property type="match status" value="1"/>
</dbReference>
<sequence length="517" mass="55696">MQFALALPKHYNMNWIGRLWRSRVSFTSSATQALVNATAAATEALLASSSAVTQRLVNVTTSQTQLLVNATALQQAELLSTSSAGTQALVNRSISDLQAHHTAILNRMANHDNRLDTVYNVLVEQFNVTQGQIGDTSTSISLSINETTIDLATANTLLTTRSGEQVKVALADYKLSNASVLVARDDLNTSANATTSIGVQNPVRSAQFRGVALDYSPLLSTEVLMEMNYLTITAGDNETASEVLLKVEGVARIPDFGAPWGSVVKVVTRVGTISIYDATDIRFSNLTSNLFEEMGLATAPVGPGRRRLAQSASSRQAVQGLFNHVGSQSYMDASLWDFSAVAANRDAVRAKAGNGRGVVDRAAQGKAGDESTLMANWAAWKRQYDTRAVGTARAKAERLRYATFKKNLARILAHNSNPTAKWVATGTRFMDADFPEVAAVHKLTENQQYLTDALADSRNDKDRNDTYSPGSGSSGRRLLQTATAPSWINAAIRPPTTVNWVEAGAVTPVVEQGRMLL</sequence>
<accession>A0A7S0RFY3</accession>
<evidence type="ECO:0000313" key="2">
    <source>
        <dbReference type="EMBL" id="CAD8676525.1"/>
    </source>
</evidence>
<dbReference type="EMBL" id="HBFB01013290">
    <property type="protein sequence ID" value="CAD8676525.1"/>
    <property type="molecule type" value="Transcribed_RNA"/>
</dbReference>
<dbReference type="InterPro" id="IPR038765">
    <property type="entry name" value="Papain-like_cys_pep_sf"/>
</dbReference>
<feature type="region of interest" description="Disordered" evidence="1">
    <location>
        <begin position="452"/>
        <end position="478"/>
    </location>
</feature>
<organism evidence="2">
    <name type="scientific">Chlamydomonas leiostraca</name>
    <dbReference type="NCBI Taxonomy" id="1034604"/>
    <lineage>
        <taxon>Eukaryota</taxon>
        <taxon>Viridiplantae</taxon>
        <taxon>Chlorophyta</taxon>
        <taxon>core chlorophytes</taxon>
        <taxon>Chlorophyceae</taxon>
        <taxon>CS clade</taxon>
        <taxon>Chlamydomonadales</taxon>
        <taxon>Chlamydomonadaceae</taxon>
        <taxon>Chlamydomonas</taxon>
    </lineage>
</organism>
<evidence type="ECO:0000256" key="1">
    <source>
        <dbReference type="SAM" id="MobiDB-lite"/>
    </source>
</evidence>
<name>A0A7S0RFY3_9CHLO</name>
<reference evidence="2" key="1">
    <citation type="submission" date="2021-01" db="EMBL/GenBank/DDBJ databases">
        <authorList>
            <person name="Corre E."/>
            <person name="Pelletier E."/>
            <person name="Niang G."/>
            <person name="Scheremetjew M."/>
            <person name="Finn R."/>
            <person name="Kale V."/>
            <person name="Holt S."/>
            <person name="Cochrane G."/>
            <person name="Meng A."/>
            <person name="Brown T."/>
            <person name="Cohen L."/>
        </authorList>
    </citation>
    <scope>NUCLEOTIDE SEQUENCE</scope>
    <source>
        <strain evidence="2">SAG 11-49</strain>
    </source>
</reference>
<proteinExistence type="predicted"/>
<gene>
    <name evidence="2" type="ORF">CLEI1391_LOCUS7493</name>
</gene>